<protein>
    <submittedName>
        <fullName evidence="2">Uncharacterized protein</fullName>
    </submittedName>
</protein>
<evidence type="ECO:0000313" key="2">
    <source>
        <dbReference type="EMBL" id="CAA9402295.1"/>
    </source>
</evidence>
<evidence type="ECO:0000256" key="1">
    <source>
        <dbReference type="SAM" id="MobiDB-lite"/>
    </source>
</evidence>
<feature type="non-terminal residue" evidence="2">
    <location>
        <position position="1"/>
    </location>
</feature>
<proteinExistence type="predicted"/>
<gene>
    <name evidence="2" type="ORF">AVDCRST_MAG64-1779</name>
</gene>
<dbReference type="AlphaFoldDB" id="A0A6J4P1D7"/>
<reference evidence="2" key="1">
    <citation type="submission" date="2020-02" db="EMBL/GenBank/DDBJ databases">
        <authorList>
            <person name="Meier V. D."/>
        </authorList>
    </citation>
    <scope>NUCLEOTIDE SEQUENCE</scope>
    <source>
        <strain evidence="2">AVDCRST_MAG64</strain>
    </source>
</reference>
<feature type="region of interest" description="Disordered" evidence="1">
    <location>
        <begin position="1"/>
        <end position="27"/>
    </location>
</feature>
<sequence length="27" mass="3012">GDRRGEPADRRRGVHLHEHEHPGGNAV</sequence>
<feature type="non-terminal residue" evidence="2">
    <location>
        <position position="27"/>
    </location>
</feature>
<dbReference type="EMBL" id="CADCUQ010000404">
    <property type="protein sequence ID" value="CAA9402295.1"/>
    <property type="molecule type" value="Genomic_DNA"/>
</dbReference>
<name>A0A6J4P1D7_9BACT</name>
<accession>A0A6J4P1D7</accession>
<organism evidence="2">
    <name type="scientific">uncultured Phycisphaerae bacterium</name>
    <dbReference type="NCBI Taxonomy" id="904963"/>
    <lineage>
        <taxon>Bacteria</taxon>
        <taxon>Pseudomonadati</taxon>
        <taxon>Planctomycetota</taxon>
        <taxon>Phycisphaerae</taxon>
        <taxon>environmental samples</taxon>
    </lineage>
</organism>